<feature type="transmembrane region" description="Helical" evidence="6">
    <location>
        <begin position="121"/>
        <end position="139"/>
    </location>
</feature>
<evidence type="ECO:0000256" key="5">
    <source>
        <dbReference type="SAM" id="MobiDB-lite"/>
    </source>
</evidence>
<evidence type="ECO:0000256" key="6">
    <source>
        <dbReference type="SAM" id="Phobius"/>
    </source>
</evidence>
<evidence type="ECO:0000313" key="8">
    <source>
        <dbReference type="EMBL" id="VXB39091.1"/>
    </source>
</evidence>
<dbReference type="SUPFAM" id="SSF52091">
    <property type="entry name" value="SpoIIaa-like"/>
    <property type="match status" value="1"/>
</dbReference>
<keyword evidence="3 6" id="KW-1133">Transmembrane helix</keyword>
<keyword evidence="4 6" id="KW-0472">Membrane</keyword>
<feature type="transmembrane region" description="Helical" evidence="6">
    <location>
        <begin position="374"/>
        <end position="407"/>
    </location>
</feature>
<evidence type="ECO:0000256" key="4">
    <source>
        <dbReference type="ARBA" id="ARBA00023136"/>
    </source>
</evidence>
<feature type="region of interest" description="Disordered" evidence="5">
    <location>
        <begin position="522"/>
        <end position="543"/>
    </location>
</feature>
<dbReference type="InterPro" id="IPR052706">
    <property type="entry name" value="Membrane-Transporter-like"/>
</dbReference>
<dbReference type="EMBL" id="CABWLR010000002">
    <property type="protein sequence ID" value="VXB39091.1"/>
    <property type="molecule type" value="Genomic_DNA"/>
</dbReference>
<dbReference type="Gene3D" id="3.30.750.24">
    <property type="entry name" value="STAS domain"/>
    <property type="match status" value="1"/>
</dbReference>
<evidence type="ECO:0000259" key="7">
    <source>
        <dbReference type="PROSITE" id="PS50801"/>
    </source>
</evidence>
<feature type="transmembrane region" description="Helical" evidence="6">
    <location>
        <begin position="245"/>
        <end position="267"/>
    </location>
</feature>
<feature type="transmembrane region" description="Helical" evidence="6">
    <location>
        <begin position="91"/>
        <end position="109"/>
    </location>
</feature>
<dbReference type="GO" id="GO:0016020">
    <property type="term" value="C:membrane"/>
    <property type="evidence" value="ECO:0007669"/>
    <property type="project" value="UniProtKB-SubCell"/>
</dbReference>
<dbReference type="InterPro" id="IPR002645">
    <property type="entry name" value="STAS_dom"/>
</dbReference>
<evidence type="ECO:0000256" key="3">
    <source>
        <dbReference type="ARBA" id="ARBA00022989"/>
    </source>
</evidence>
<dbReference type="CDD" id="cd07042">
    <property type="entry name" value="STAS_SulP_like_sulfate_transporter"/>
    <property type="match status" value="1"/>
</dbReference>
<protein>
    <submittedName>
        <fullName evidence="8">Putative sulfate transporter YbaR</fullName>
    </submittedName>
</protein>
<feature type="transmembrane region" description="Helical" evidence="6">
    <location>
        <begin position="151"/>
        <end position="174"/>
    </location>
</feature>
<feature type="compositionally biased region" description="Basic and acidic residues" evidence="5">
    <location>
        <begin position="522"/>
        <end position="536"/>
    </location>
</feature>
<organism evidence="8 9">
    <name type="scientific">Maribacter litoralis</name>
    <dbReference type="NCBI Taxonomy" id="2059726"/>
    <lineage>
        <taxon>Bacteria</taxon>
        <taxon>Pseudomonadati</taxon>
        <taxon>Bacteroidota</taxon>
        <taxon>Flavobacteriia</taxon>
        <taxon>Flavobacteriales</taxon>
        <taxon>Flavobacteriaceae</taxon>
        <taxon>Maribacter</taxon>
    </lineage>
</organism>
<dbReference type="RefSeq" id="WP_159302409.1">
    <property type="nucleotide sequence ID" value="NZ_LR733271.1"/>
</dbReference>
<proteinExistence type="predicted"/>
<feature type="transmembrane region" description="Helical" evidence="6">
    <location>
        <begin position="68"/>
        <end position="85"/>
    </location>
</feature>
<dbReference type="PANTHER" id="PTHR43310">
    <property type="entry name" value="SULFATE TRANSPORTER YBAR-RELATED"/>
    <property type="match status" value="1"/>
</dbReference>
<dbReference type="InterPro" id="IPR036513">
    <property type="entry name" value="STAS_dom_sf"/>
</dbReference>
<dbReference type="InterPro" id="IPR011547">
    <property type="entry name" value="SLC26A/SulP_dom"/>
</dbReference>
<keyword evidence="9" id="KW-1185">Reference proteome</keyword>
<evidence type="ECO:0000256" key="1">
    <source>
        <dbReference type="ARBA" id="ARBA00004141"/>
    </source>
</evidence>
<comment type="subcellular location">
    <subcellularLocation>
        <location evidence="1">Membrane</location>
        <topology evidence="1">Multi-pass membrane protein</topology>
    </subcellularLocation>
</comment>
<feature type="transmembrane region" description="Helical" evidence="6">
    <location>
        <begin position="181"/>
        <end position="199"/>
    </location>
</feature>
<gene>
    <name evidence="8" type="primary">ybaR</name>
    <name evidence="8" type="ORF">MARI151_20478</name>
</gene>
<evidence type="ECO:0000313" key="9">
    <source>
        <dbReference type="Proteomes" id="UP000430202"/>
    </source>
</evidence>
<dbReference type="Pfam" id="PF00916">
    <property type="entry name" value="Sulfate_transp"/>
    <property type="match status" value="1"/>
</dbReference>
<feature type="transmembrane region" description="Helical" evidence="6">
    <location>
        <begin position="318"/>
        <end position="337"/>
    </location>
</feature>
<evidence type="ECO:0000256" key="2">
    <source>
        <dbReference type="ARBA" id="ARBA00022692"/>
    </source>
</evidence>
<feature type="domain" description="STAS" evidence="7">
    <location>
        <begin position="422"/>
        <end position="488"/>
    </location>
</feature>
<keyword evidence="2 6" id="KW-0812">Transmembrane</keyword>
<accession>A0A653QAU5</accession>
<dbReference type="PANTHER" id="PTHR43310:SF1">
    <property type="entry name" value="SULFATE TRANSPORTER YBAR-RELATED"/>
    <property type="match status" value="1"/>
</dbReference>
<sequence>MQKYLNIFDFKQKVDYKNEILAGLTVAMTMIPESLMFAILAGFSPLVGLYGAFIMGLVTSIFGGRPGLISGGAGATVVVLMALMSSHGLEYVFAAVALAGVIQMIIGFLKLGKFIRLVPQPVMFGFVNGLAIIIFMAQMDQFKVGVGDAAVWLTGPAMYTMLGLVLFTVAIIVFVPKVTKAVPASLIGIIVVFLIVYIFNIDTKQVVDIINQDTLPGEELKSLSGTLPSFHIPQIPFTFEDFKVILPYGLIMAAVGLTEGLLTLNLVDEITGTKGNSNRECVAQGGANILNGFFGGMGGCPMIAQTLVNLSAGSRARLSGIIASLTILMIILFGAPVIELVPIAALVGVMVMVSVGTFEWASFKALRRMPKPDIFVMILVTLITVFLHNLALAVLIGVIISALVFAWESAKRIRARKHIDENGVKHYEIYGPLFFGSTTLFNEKFDVQGDPEEVIIDFKESRVADMSGIEALNKITERYATVGKKVHLRHLSKDSISLLENADDIIEVNVMEDPTYKVMVDKSRTKSKDKDPETKNPFKLWGL</sequence>
<dbReference type="Pfam" id="PF01740">
    <property type="entry name" value="STAS"/>
    <property type="match status" value="1"/>
</dbReference>
<name>A0A653QAU5_9FLAO</name>
<dbReference type="PROSITE" id="PS50801">
    <property type="entry name" value="STAS"/>
    <property type="match status" value="1"/>
</dbReference>
<dbReference type="AlphaFoldDB" id="A0A653QAU5"/>
<feature type="transmembrane region" description="Helical" evidence="6">
    <location>
        <begin position="343"/>
        <end position="362"/>
    </location>
</feature>
<dbReference type="Proteomes" id="UP000430202">
    <property type="component" value="Unassembled WGS sequence"/>
</dbReference>
<reference evidence="8 9" key="1">
    <citation type="submission" date="2019-10" db="EMBL/GenBank/DDBJ databases">
        <authorList>
            <person name="Karimi E."/>
        </authorList>
    </citation>
    <scope>NUCLEOTIDE SEQUENCE [LARGE SCALE GENOMIC DNA]</scope>
    <source>
        <strain evidence="8">Maribacter sp. 151</strain>
    </source>
</reference>